<keyword evidence="3" id="KW-1185">Reference proteome</keyword>
<reference evidence="2" key="1">
    <citation type="submission" date="2023-04" db="EMBL/GenBank/DDBJ databases">
        <authorList>
            <consortium name="ELIXIR-Norway"/>
        </authorList>
    </citation>
    <scope>NUCLEOTIDE SEQUENCE [LARGE SCALE GENOMIC DNA]</scope>
</reference>
<gene>
    <name evidence="2" type="ORF">MRATA1EN1_LOCUS26966</name>
</gene>
<feature type="non-terminal residue" evidence="2">
    <location>
        <position position="225"/>
    </location>
</feature>
<evidence type="ECO:0000313" key="2">
    <source>
        <dbReference type="EMBL" id="CAI9178004.1"/>
    </source>
</evidence>
<feature type="compositionally biased region" description="Basic and acidic residues" evidence="1">
    <location>
        <begin position="35"/>
        <end position="48"/>
    </location>
</feature>
<name>A0ABN9A220_RANTA</name>
<protein>
    <submittedName>
        <fullName evidence="2">Uncharacterized protein</fullName>
    </submittedName>
</protein>
<organism evidence="2 3">
    <name type="scientific">Rangifer tarandus platyrhynchus</name>
    <name type="common">Svalbard reindeer</name>
    <dbReference type="NCBI Taxonomy" id="3082113"/>
    <lineage>
        <taxon>Eukaryota</taxon>
        <taxon>Metazoa</taxon>
        <taxon>Chordata</taxon>
        <taxon>Craniata</taxon>
        <taxon>Vertebrata</taxon>
        <taxon>Euteleostomi</taxon>
        <taxon>Mammalia</taxon>
        <taxon>Eutheria</taxon>
        <taxon>Laurasiatheria</taxon>
        <taxon>Artiodactyla</taxon>
        <taxon>Ruminantia</taxon>
        <taxon>Pecora</taxon>
        <taxon>Cervidae</taxon>
        <taxon>Odocoileinae</taxon>
        <taxon>Rangifer</taxon>
    </lineage>
</organism>
<dbReference type="EMBL" id="OX459943">
    <property type="protein sequence ID" value="CAI9178004.1"/>
    <property type="molecule type" value="Genomic_DNA"/>
</dbReference>
<proteinExistence type="predicted"/>
<evidence type="ECO:0000313" key="3">
    <source>
        <dbReference type="Proteomes" id="UP001176941"/>
    </source>
</evidence>
<evidence type="ECO:0000256" key="1">
    <source>
        <dbReference type="SAM" id="MobiDB-lite"/>
    </source>
</evidence>
<feature type="non-terminal residue" evidence="2">
    <location>
        <position position="1"/>
    </location>
</feature>
<feature type="region of interest" description="Disordered" evidence="1">
    <location>
        <begin position="30"/>
        <end position="93"/>
    </location>
</feature>
<sequence length="225" mass="25056">MATEPLEVQPPRFIGGRANGYLAAVPPAILCEGPESGRGRGRDRDRNPRQRPRNRQTQACEETGGWRETAGQTEVQKDRLGAGNRGPTEWQRGATWGGMAQNRALSRTLTLFFRSSNLLFPNSLSRKLVQRQRALDCRMQGFQGSELWGPSMVGWGRMGIRSLALPQARGGGERRLGRRKKNRGMIRREEEGWRVRKRSGGRRVKGGRREGGRWGGRLLAAAAAG</sequence>
<dbReference type="Proteomes" id="UP001176941">
    <property type="component" value="Chromosome 7"/>
</dbReference>
<accession>A0ABN9A220</accession>